<sequence>MTHSYVAETPGDIRLDDGIKAYFEEFYKTSDTPDAHEKYADSFTSDATLVMASKKGVGREEILQIRKGMWAAVAARLHTPIKIFPFGNGSTQVMLYGTVAYTLKDGRKSSVEWAARADMVKEGDKWKMGYYQVYLDTAAMQNAK</sequence>
<dbReference type="STRING" id="857342.A0A2T3B6L0"/>
<dbReference type="Gene3D" id="3.10.450.50">
    <property type="match status" value="1"/>
</dbReference>
<dbReference type="InParanoid" id="A0A2T3B6L0"/>
<organism evidence="1 2">
    <name type="scientific">Amorphotheca resinae ATCC 22711</name>
    <dbReference type="NCBI Taxonomy" id="857342"/>
    <lineage>
        <taxon>Eukaryota</taxon>
        <taxon>Fungi</taxon>
        <taxon>Dikarya</taxon>
        <taxon>Ascomycota</taxon>
        <taxon>Pezizomycotina</taxon>
        <taxon>Leotiomycetes</taxon>
        <taxon>Helotiales</taxon>
        <taxon>Amorphothecaceae</taxon>
        <taxon>Amorphotheca</taxon>
    </lineage>
</organism>
<dbReference type="PANTHER" id="PTHR39401">
    <property type="entry name" value="SNOAL-LIKE DOMAIN-CONTAINING PROTEIN"/>
    <property type="match status" value="1"/>
</dbReference>
<dbReference type="EMBL" id="KZ679009">
    <property type="protein sequence ID" value="PSS22382.1"/>
    <property type="molecule type" value="Genomic_DNA"/>
</dbReference>
<evidence type="ECO:0000313" key="1">
    <source>
        <dbReference type="EMBL" id="PSS22382.1"/>
    </source>
</evidence>
<dbReference type="SUPFAM" id="SSF54427">
    <property type="entry name" value="NTF2-like"/>
    <property type="match status" value="1"/>
</dbReference>
<accession>A0A2T3B6L0</accession>
<dbReference type="Proteomes" id="UP000241818">
    <property type="component" value="Unassembled WGS sequence"/>
</dbReference>
<evidence type="ECO:0008006" key="3">
    <source>
        <dbReference type="Google" id="ProtNLM"/>
    </source>
</evidence>
<evidence type="ECO:0000313" key="2">
    <source>
        <dbReference type="Proteomes" id="UP000241818"/>
    </source>
</evidence>
<dbReference type="InterPro" id="IPR032710">
    <property type="entry name" value="NTF2-like_dom_sf"/>
</dbReference>
<protein>
    <recommendedName>
        <fullName evidence="3">SnoaL-like domain-containing protein</fullName>
    </recommendedName>
</protein>
<dbReference type="PANTHER" id="PTHR39401:SF1">
    <property type="entry name" value="SNOAL-LIKE DOMAIN-CONTAINING PROTEIN"/>
    <property type="match status" value="1"/>
</dbReference>
<name>A0A2T3B6L0_AMORE</name>
<dbReference type="RefSeq" id="XP_024722537.1">
    <property type="nucleotide sequence ID" value="XM_024866518.1"/>
</dbReference>
<gene>
    <name evidence="1" type="ORF">M430DRAFT_34268</name>
</gene>
<dbReference type="GeneID" id="36574599"/>
<dbReference type="OrthoDB" id="3468019at2759"/>
<proteinExistence type="predicted"/>
<keyword evidence="2" id="KW-1185">Reference proteome</keyword>
<dbReference type="AlphaFoldDB" id="A0A2T3B6L0"/>
<reference evidence="1 2" key="1">
    <citation type="journal article" date="2018" name="New Phytol.">
        <title>Comparative genomics and transcriptomics depict ericoid mycorrhizal fungi as versatile saprotrophs and plant mutualists.</title>
        <authorList>
            <person name="Martino E."/>
            <person name="Morin E."/>
            <person name="Grelet G.A."/>
            <person name="Kuo A."/>
            <person name="Kohler A."/>
            <person name="Daghino S."/>
            <person name="Barry K.W."/>
            <person name="Cichocki N."/>
            <person name="Clum A."/>
            <person name="Dockter R.B."/>
            <person name="Hainaut M."/>
            <person name="Kuo R.C."/>
            <person name="LaButti K."/>
            <person name="Lindahl B.D."/>
            <person name="Lindquist E.A."/>
            <person name="Lipzen A."/>
            <person name="Khouja H.R."/>
            <person name="Magnuson J."/>
            <person name="Murat C."/>
            <person name="Ohm R.A."/>
            <person name="Singer S.W."/>
            <person name="Spatafora J.W."/>
            <person name="Wang M."/>
            <person name="Veneault-Fourrey C."/>
            <person name="Henrissat B."/>
            <person name="Grigoriev I.V."/>
            <person name="Martin F.M."/>
            <person name="Perotto S."/>
        </authorList>
    </citation>
    <scope>NUCLEOTIDE SEQUENCE [LARGE SCALE GENOMIC DNA]</scope>
    <source>
        <strain evidence="1 2">ATCC 22711</strain>
    </source>
</reference>